<keyword evidence="1" id="KW-0732">Signal</keyword>
<proteinExistence type="predicted"/>
<dbReference type="Proteomes" id="UP000248863">
    <property type="component" value="Unassembled WGS sequence"/>
</dbReference>
<accession>A0A327JY55</accession>
<evidence type="ECO:0008006" key="4">
    <source>
        <dbReference type="Google" id="ProtNLM"/>
    </source>
</evidence>
<feature type="signal peptide" evidence="1">
    <location>
        <begin position="1"/>
        <end position="23"/>
    </location>
</feature>
<feature type="chain" id="PRO_5016437196" description="Alkaline proteinase inhibitor/ Outer membrane lipoprotein Omp19 domain-containing protein" evidence="1">
    <location>
        <begin position="24"/>
        <end position="170"/>
    </location>
</feature>
<protein>
    <recommendedName>
        <fullName evidence="4">Alkaline proteinase inhibitor/ Outer membrane lipoprotein Omp19 domain-containing protein</fullName>
    </recommendedName>
</protein>
<gene>
    <name evidence="2" type="ORF">CH338_26450</name>
</gene>
<keyword evidence="3" id="KW-1185">Reference proteome</keyword>
<name>A0A327JY55_9BRAD</name>
<dbReference type="AlphaFoldDB" id="A0A327JY55"/>
<dbReference type="RefSeq" id="WP_111360017.1">
    <property type="nucleotide sequence ID" value="NZ_NHSK01000316.1"/>
</dbReference>
<organism evidence="2 3">
    <name type="scientific">Rhodoplanes elegans</name>
    <dbReference type="NCBI Taxonomy" id="29408"/>
    <lineage>
        <taxon>Bacteria</taxon>
        <taxon>Pseudomonadati</taxon>
        <taxon>Pseudomonadota</taxon>
        <taxon>Alphaproteobacteria</taxon>
        <taxon>Hyphomicrobiales</taxon>
        <taxon>Nitrobacteraceae</taxon>
        <taxon>Rhodoplanes</taxon>
    </lineage>
</organism>
<evidence type="ECO:0000256" key="1">
    <source>
        <dbReference type="SAM" id="SignalP"/>
    </source>
</evidence>
<dbReference type="OrthoDB" id="7960029at2"/>
<reference evidence="2 3" key="1">
    <citation type="submission" date="2017-07" db="EMBL/GenBank/DDBJ databases">
        <title>Draft Genome Sequences of Select Purple Nonsulfur Bacteria.</title>
        <authorList>
            <person name="Lasarre B."/>
            <person name="Mckinlay J.B."/>
        </authorList>
    </citation>
    <scope>NUCLEOTIDE SEQUENCE [LARGE SCALE GENOMIC DNA]</scope>
    <source>
        <strain evidence="2 3">DSM 11907</strain>
    </source>
</reference>
<sequence>MITTKTIALALCLAPTLALSAQAAGALQGAWRTDGGWLTELRTHPDGAKVCSTAKAGETPHGFGFTVVRSGDETVVMVVDQTAPPAPGTGASSVALAFDQGGRVVGTIPARVTGPAVASADPRAPETPRLLRALAPGPVTITAGDRRWTLDLAGLPGALAEQERCLERAK</sequence>
<evidence type="ECO:0000313" key="2">
    <source>
        <dbReference type="EMBL" id="RAI31097.1"/>
    </source>
</evidence>
<dbReference type="EMBL" id="NPEU01000534">
    <property type="protein sequence ID" value="RAI31097.1"/>
    <property type="molecule type" value="Genomic_DNA"/>
</dbReference>
<comment type="caution">
    <text evidence="2">The sequence shown here is derived from an EMBL/GenBank/DDBJ whole genome shotgun (WGS) entry which is preliminary data.</text>
</comment>
<evidence type="ECO:0000313" key="3">
    <source>
        <dbReference type="Proteomes" id="UP000248863"/>
    </source>
</evidence>